<gene>
    <name evidence="1" type="ORF">EV03_1421</name>
</gene>
<dbReference type="EMBL" id="JNAX01000013">
    <property type="protein sequence ID" value="KGG20217.1"/>
    <property type="molecule type" value="Genomic_DNA"/>
</dbReference>
<reference evidence="2" key="1">
    <citation type="journal article" date="2014" name="Sci. Data">
        <title>Genomes of diverse isolates of the marine cyanobacterium Prochlorococcus.</title>
        <authorList>
            <person name="Biller S."/>
            <person name="Berube P."/>
            <person name="Thompson J."/>
            <person name="Kelly L."/>
            <person name="Roggensack S."/>
            <person name="Awad L."/>
            <person name="Roache-Johnson K."/>
            <person name="Ding H."/>
            <person name="Giovannoni S.J."/>
            <person name="Moore L.R."/>
            <person name="Chisholm S.W."/>
        </authorList>
    </citation>
    <scope>NUCLEOTIDE SEQUENCE [LARGE SCALE GENOMIC DNA]</scope>
    <source>
        <strain evidence="2">PAC1</strain>
    </source>
</reference>
<name>A0A0A2C3V6_PROMR</name>
<evidence type="ECO:0000313" key="1">
    <source>
        <dbReference type="EMBL" id="KGG20217.1"/>
    </source>
</evidence>
<evidence type="ECO:0000313" key="2">
    <source>
        <dbReference type="Proteomes" id="UP000030392"/>
    </source>
</evidence>
<comment type="caution">
    <text evidence="1">The sequence shown here is derived from an EMBL/GenBank/DDBJ whole genome shotgun (WGS) entry which is preliminary data.</text>
</comment>
<dbReference type="AlphaFoldDB" id="A0A0A2C3V6"/>
<accession>A0A0A2C3V6</accession>
<organism evidence="1 2">
    <name type="scientific">Prochlorococcus marinus str. PAC1</name>
    <dbReference type="NCBI Taxonomy" id="59924"/>
    <lineage>
        <taxon>Bacteria</taxon>
        <taxon>Bacillati</taxon>
        <taxon>Cyanobacteriota</taxon>
        <taxon>Cyanophyceae</taxon>
        <taxon>Synechococcales</taxon>
        <taxon>Prochlorococcaceae</taxon>
        <taxon>Prochlorococcus</taxon>
    </lineage>
</organism>
<dbReference type="Proteomes" id="UP000030392">
    <property type="component" value="Unassembled WGS sequence"/>
</dbReference>
<protein>
    <submittedName>
        <fullName evidence="1">Uncharacterized protein</fullName>
    </submittedName>
</protein>
<sequence>MKNAEGRNEYMDLAKEANLIWHQIVSQKSKYTPRINCRA</sequence>
<proteinExistence type="predicted"/>